<evidence type="ECO:0000256" key="7">
    <source>
        <dbReference type="ARBA" id="ARBA00022842"/>
    </source>
</evidence>
<dbReference type="CDD" id="cd01746">
    <property type="entry name" value="GATase1_CTP_Synthase"/>
    <property type="match status" value="1"/>
</dbReference>
<dbReference type="SUPFAM" id="SSF52540">
    <property type="entry name" value="P-loop containing nucleoside triphosphate hydrolases"/>
    <property type="match status" value="1"/>
</dbReference>
<evidence type="ECO:0000256" key="8">
    <source>
        <dbReference type="ARBA" id="ARBA00022962"/>
    </source>
</evidence>
<comment type="activity regulation">
    <text evidence="12">Allosterically activated by GTP, when glutamine is the substrate; GTP has no effect on the reaction when ammonia is the substrate. The allosteric effector GTP functions by stabilizing the protein conformation that binds the tetrahedral intermediate(s) formed during glutamine hydrolysis. Inhibited by the product CTP, via allosteric rather than competitive inhibition.</text>
</comment>
<dbReference type="GO" id="GO:0044210">
    <property type="term" value="P:'de novo' CTP biosynthetic process"/>
    <property type="evidence" value="ECO:0007669"/>
    <property type="project" value="UniProtKB-UniRule"/>
</dbReference>
<keyword evidence="5 12" id="KW-0547">Nucleotide-binding</keyword>
<keyword evidence="16" id="KW-1185">Reference proteome</keyword>
<feature type="binding site" evidence="12">
    <location>
        <begin position="238"/>
        <end position="240"/>
    </location>
    <ligand>
        <name>ATP</name>
        <dbReference type="ChEBI" id="CHEBI:30616"/>
    </ligand>
</feature>
<dbReference type="InterPro" id="IPR033828">
    <property type="entry name" value="GATase1_CTP_Synthase"/>
</dbReference>
<comment type="catalytic activity">
    <reaction evidence="10 12">
        <text>UTP + L-glutamine + ATP + H2O = CTP + L-glutamate + ADP + phosphate + 2 H(+)</text>
        <dbReference type="Rhea" id="RHEA:26426"/>
        <dbReference type="ChEBI" id="CHEBI:15377"/>
        <dbReference type="ChEBI" id="CHEBI:15378"/>
        <dbReference type="ChEBI" id="CHEBI:29985"/>
        <dbReference type="ChEBI" id="CHEBI:30616"/>
        <dbReference type="ChEBI" id="CHEBI:37563"/>
        <dbReference type="ChEBI" id="CHEBI:43474"/>
        <dbReference type="ChEBI" id="CHEBI:46398"/>
        <dbReference type="ChEBI" id="CHEBI:58359"/>
        <dbReference type="ChEBI" id="CHEBI:456216"/>
        <dbReference type="EC" id="6.3.4.2"/>
    </reaction>
</comment>
<keyword evidence="6 12" id="KW-0067">ATP-binding</keyword>
<dbReference type="FunFam" id="3.40.50.300:FF:000009">
    <property type="entry name" value="CTP synthase"/>
    <property type="match status" value="1"/>
</dbReference>
<feature type="active site" evidence="12">
    <location>
        <position position="518"/>
    </location>
</feature>
<dbReference type="HAMAP" id="MF_01227">
    <property type="entry name" value="PyrG"/>
    <property type="match status" value="1"/>
</dbReference>
<evidence type="ECO:0000313" key="16">
    <source>
        <dbReference type="Proteomes" id="UP000182108"/>
    </source>
</evidence>
<evidence type="ECO:0000256" key="5">
    <source>
        <dbReference type="ARBA" id="ARBA00022741"/>
    </source>
</evidence>
<evidence type="ECO:0000256" key="11">
    <source>
        <dbReference type="ARBA" id="ARBA00059148"/>
    </source>
</evidence>
<dbReference type="CDD" id="cd03113">
    <property type="entry name" value="CTPS_N"/>
    <property type="match status" value="1"/>
</dbReference>
<sequence>MTKYVFVTGGVVSSLGKGIAAASLGAILESRGIRITHLKLDPYINVDPGTMSPLQHGEVFVTEDGAETDLDLGHYERFTRAKMSRRNNFTTGQIYESVIRKERRGEYLGKTVQVIPHITDEIKRFIERGAEGADVAIVEVGGTVGDIESLPFLEAIRQMGIELGPQGVCYIHLTLLPYIAAAGELKTKPTQHSVKELREIGIQPDILLCRADRAIPEEERRKIALFCNVRPQAVIESRDADTIYRIPLLLHEQMLDEIVCHKLDLLARPADLSVWQRIVDAWEHPRAEVDIAFVGKYVDLTESYKSLVEALTHAGLHTRCRVNIHYIDSETLEDEGCAALAGMDAILVPGGFGRRGTEGKILAIQYAREHRIPFLGICLGMQLAVVEFARHVAGLEGAHSTEFDPDTPYPVVGLITEWQDRSGKIERRSEESDLGGTMRLGGQVCLLAEGTLARQIYGAPQVLERHRHRYEVNNRLLPLLQEKGLVVSGRAPGTDLCEMIELPQDVHPWFVGCQFHPEFTSNPREGHPLFIAYVQAALEARRRAGRPTAIASSKEAA</sequence>
<dbReference type="PANTHER" id="PTHR11550">
    <property type="entry name" value="CTP SYNTHASE"/>
    <property type="match status" value="1"/>
</dbReference>
<feature type="binding site" evidence="12">
    <location>
        <begin position="186"/>
        <end position="191"/>
    </location>
    <ligand>
        <name>UTP</name>
        <dbReference type="ChEBI" id="CHEBI:46398"/>
    </ligand>
</feature>
<comment type="pathway">
    <text evidence="1 12">Pyrimidine metabolism; CTP biosynthesis via de novo pathway; CTP from UDP: step 2/2.</text>
</comment>
<gene>
    <name evidence="12" type="primary">pyrG</name>
    <name evidence="15" type="ORF">Ga0061068_10877</name>
</gene>
<comment type="catalytic activity">
    <reaction evidence="12">
        <text>UTP + NH4(+) + ATP = CTP + ADP + phosphate + 2 H(+)</text>
        <dbReference type="Rhea" id="RHEA:16597"/>
        <dbReference type="ChEBI" id="CHEBI:15378"/>
        <dbReference type="ChEBI" id="CHEBI:28938"/>
        <dbReference type="ChEBI" id="CHEBI:30616"/>
        <dbReference type="ChEBI" id="CHEBI:37563"/>
        <dbReference type="ChEBI" id="CHEBI:43474"/>
        <dbReference type="ChEBI" id="CHEBI:46398"/>
        <dbReference type="ChEBI" id="CHEBI:456216"/>
    </reaction>
</comment>
<dbReference type="GO" id="GO:0097268">
    <property type="term" value="C:cytoophidium"/>
    <property type="evidence" value="ECO:0007669"/>
    <property type="project" value="UniProtKB-ARBA"/>
</dbReference>
<comment type="similarity">
    <text evidence="2 12">Belongs to the CTP synthase family.</text>
</comment>
<dbReference type="Pfam" id="PF00117">
    <property type="entry name" value="GATase"/>
    <property type="match status" value="1"/>
</dbReference>
<feature type="binding site" evidence="12">
    <location>
        <position position="469"/>
    </location>
    <ligand>
        <name>L-glutamine</name>
        <dbReference type="ChEBI" id="CHEBI:58359"/>
    </ligand>
</feature>
<feature type="binding site" evidence="12">
    <location>
        <begin position="146"/>
        <end position="148"/>
    </location>
    <ligand>
        <name>CTP</name>
        <dbReference type="ChEBI" id="CHEBI:37563"/>
        <note>allosteric inhibitor</note>
    </ligand>
</feature>
<feature type="binding site" evidence="12">
    <location>
        <begin position="186"/>
        <end position="191"/>
    </location>
    <ligand>
        <name>CTP</name>
        <dbReference type="ChEBI" id="CHEBI:37563"/>
        <note>allosteric inhibitor</note>
    </ligand>
</feature>
<dbReference type="InterPro" id="IPR029062">
    <property type="entry name" value="Class_I_gatase-like"/>
</dbReference>
<comment type="subunit">
    <text evidence="12">Homotetramer.</text>
</comment>
<evidence type="ECO:0000256" key="9">
    <source>
        <dbReference type="ARBA" id="ARBA00022975"/>
    </source>
</evidence>
<dbReference type="PANTHER" id="PTHR11550:SF0">
    <property type="entry name" value="CTP SYNTHASE-RELATED"/>
    <property type="match status" value="1"/>
</dbReference>
<dbReference type="Pfam" id="PF06418">
    <property type="entry name" value="CTP_synth_N"/>
    <property type="match status" value="1"/>
</dbReference>
<feature type="binding site" evidence="12">
    <location>
        <begin position="379"/>
        <end position="382"/>
    </location>
    <ligand>
        <name>L-glutamine</name>
        <dbReference type="ChEBI" id="CHEBI:58359"/>
    </ligand>
</feature>
<dbReference type="GO" id="GO:0005524">
    <property type="term" value="F:ATP binding"/>
    <property type="evidence" value="ECO:0007669"/>
    <property type="project" value="UniProtKB-KW"/>
</dbReference>
<comment type="caution">
    <text evidence="12">Lacks conserved residue(s) required for the propagation of feature annotation.</text>
</comment>
<comment type="catalytic activity">
    <reaction evidence="12">
        <text>L-glutamine + H2O = L-glutamate + NH4(+)</text>
        <dbReference type="Rhea" id="RHEA:15889"/>
        <dbReference type="ChEBI" id="CHEBI:15377"/>
        <dbReference type="ChEBI" id="CHEBI:28938"/>
        <dbReference type="ChEBI" id="CHEBI:29985"/>
        <dbReference type="ChEBI" id="CHEBI:58359"/>
    </reaction>
</comment>
<evidence type="ECO:0000256" key="10">
    <source>
        <dbReference type="ARBA" id="ARBA00047781"/>
    </source>
</evidence>
<keyword evidence="4 12" id="KW-0479">Metal-binding</keyword>
<protein>
    <recommendedName>
        <fullName evidence="12">CTP synthase</fullName>
        <ecNumber evidence="12">6.3.4.2</ecNumber>
    </recommendedName>
    <alternativeName>
        <fullName evidence="12">Cytidine 5'-triphosphate synthase</fullName>
    </alternativeName>
    <alternativeName>
        <fullName evidence="12">Cytidine triphosphate synthetase</fullName>
        <shortName evidence="12">CTP synthetase</shortName>
        <shortName evidence="12">CTPS</shortName>
    </alternativeName>
    <alternativeName>
        <fullName evidence="12">UTP--ammonia ligase</fullName>
    </alternativeName>
</protein>
<feature type="binding site" evidence="12">
    <location>
        <position position="222"/>
    </location>
    <ligand>
        <name>CTP</name>
        <dbReference type="ChEBI" id="CHEBI:37563"/>
        <note>allosteric inhibitor</note>
    </ligand>
</feature>
<feature type="region of interest" description="Amidoligase domain" evidence="12">
    <location>
        <begin position="1"/>
        <end position="265"/>
    </location>
</feature>
<name>A0A0K6IWV7_9PROT</name>
<feature type="binding site" evidence="12">
    <location>
        <position position="139"/>
    </location>
    <ligand>
        <name>Mg(2+)</name>
        <dbReference type="ChEBI" id="CHEBI:18420"/>
    </ligand>
</feature>
<evidence type="ECO:0000259" key="14">
    <source>
        <dbReference type="Pfam" id="PF06418"/>
    </source>
</evidence>
<dbReference type="EMBL" id="CYHH01000008">
    <property type="protein sequence ID" value="CUB07549.1"/>
    <property type="molecule type" value="Genomic_DNA"/>
</dbReference>
<feature type="domain" description="CTP synthase N-terminal" evidence="14">
    <location>
        <begin position="3"/>
        <end position="265"/>
    </location>
</feature>
<evidence type="ECO:0000256" key="6">
    <source>
        <dbReference type="ARBA" id="ARBA00022840"/>
    </source>
</evidence>
<dbReference type="Gene3D" id="3.40.50.880">
    <property type="match status" value="1"/>
</dbReference>
<evidence type="ECO:0000256" key="3">
    <source>
        <dbReference type="ARBA" id="ARBA00022598"/>
    </source>
</evidence>
<dbReference type="FunFam" id="3.40.50.880:FF:000002">
    <property type="entry name" value="CTP synthase"/>
    <property type="match status" value="1"/>
</dbReference>
<evidence type="ECO:0000256" key="12">
    <source>
        <dbReference type="HAMAP-Rule" id="MF_01227"/>
    </source>
</evidence>
<feature type="binding site" evidence="12">
    <location>
        <position position="351"/>
    </location>
    <ligand>
        <name>L-glutamine</name>
        <dbReference type="ChEBI" id="CHEBI:58359"/>
    </ligand>
</feature>
<dbReference type="UniPathway" id="UPA00159">
    <property type="reaction ID" value="UER00277"/>
</dbReference>
<feature type="binding site" evidence="12">
    <location>
        <position position="13"/>
    </location>
    <ligand>
        <name>CTP</name>
        <dbReference type="ChEBI" id="CHEBI:37563"/>
        <note>allosteric inhibitor</note>
    </ligand>
</feature>
<reference evidence="16" key="1">
    <citation type="submission" date="2015-08" db="EMBL/GenBank/DDBJ databases">
        <authorList>
            <person name="Babu N.S."/>
            <person name="Beckwith C.J."/>
            <person name="Beseler K.G."/>
            <person name="Brison A."/>
            <person name="Carone J.V."/>
            <person name="Caskin T.P."/>
            <person name="Diamond M."/>
            <person name="Durham M.E."/>
            <person name="Foxe J.M."/>
            <person name="Go M."/>
            <person name="Henderson B.A."/>
            <person name="Jones I.B."/>
            <person name="McGettigan J.A."/>
            <person name="Micheletti S.J."/>
            <person name="Nasrallah M.E."/>
            <person name="Ortiz D."/>
            <person name="Piller C.R."/>
            <person name="Privatt S.R."/>
            <person name="Schneider S.L."/>
            <person name="Sharp S."/>
            <person name="Smith T.C."/>
            <person name="Stanton J.D."/>
            <person name="Ullery H.E."/>
            <person name="Wilson R.J."/>
            <person name="Serrano M.G."/>
            <person name="Buck G."/>
            <person name="Lee V."/>
            <person name="Wang Y."/>
            <person name="Carvalho R."/>
            <person name="Voegtly L."/>
            <person name="Shi R."/>
            <person name="Duckworth R."/>
            <person name="Johnson A."/>
            <person name="Loviza R."/>
            <person name="Walstead R."/>
            <person name="Shah Z."/>
            <person name="Kiflezghi M."/>
            <person name="Wade K."/>
            <person name="Ball S.L."/>
            <person name="Bradley K.W."/>
            <person name="Asai D.J."/>
            <person name="Bowman C.A."/>
            <person name="Russell D.A."/>
            <person name="Pope W.H."/>
            <person name="Jacobs-Sera D."/>
            <person name="Hendrix R.W."/>
            <person name="Hatfull G.F."/>
        </authorList>
    </citation>
    <scope>NUCLEOTIDE SEQUENCE [LARGE SCALE GENOMIC DNA]</scope>
    <source>
        <strain evidence="16">JCM 19170</strain>
    </source>
</reference>
<dbReference type="GO" id="GO:0019856">
    <property type="term" value="P:pyrimidine nucleobase biosynthetic process"/>
    <property type="evidence" value="ECO:0007669"/>
    <property type="project" value="TreeGrafter"/>
</dbReference>
<dbReference type="EC" id="6.3.4.2" evidence="12"/>
<comment type="miscellaneous">
    <text evidence="12">CTPSs have evolved a hybrid strategy for distinguishing between UTP and CTP. The overlapping regions of the product feedback inhibitory and substrate sites recognize a common feature in both compounds, the triphosphate moiety. To differentiate isosteric substrate and product pyrimidine rings, an additional pocket far from the expected kinase/ligase catalytic site, specifically recognizes the cytosine and ribose portions of the product inhibitor.</text>
</comment>
<feature type="active site" description="Nucleophile; for glutamine hydrolysis" evidence="12">
    <location>
        <position position="378"/>
    </location>
</feature>
<feature type="domain" description="Glutamine amidotransferase" evidence="13">
    <location>
        <begin position="301"/>
        <end position="534"/>
    </location>
</feature>
<evidence type="ECO:0000259" key="13">
    <source>
        <dbReference type="Pfam" id="PF00117"/>
    </source>
</evidence>
<evidence type="ECO:0000256" key="2">
    <source>
        <dbReference type="ARBA" id="ARBA00007533"/>
    </source>
</evidence>
<dbReference type="GO" id="GO:0003883">
    <property type="term" value="F:CTP synthase activity"/>
    <property type="evidence" value="ECO:0007669"/>
    <property type="project" value="UniProtKB-UniRule"/>
</dbReference>
<dbReference type="RefSeq" id="WP_055423829.1">
    <property type="nucleotide sequence ID" value="NZ_CYHH01000008.1"/>
</dbReference>
<feature type="binding site" evidence="12">
    <location>
        <position position="71"/>
    </location>
    <ligand>
        <name>ATP</name>
        <dbReference type="ChEBI" id="CHEBI:30616"/>
    </ligand>
</feature>
<accession>A0A0K6IWV7</accession>
<dbReference type="Gene3D" id="3.40.50.300">
    <property type="entry name" value="P-loop containing nucleotide triphosphate hydrolases"/>
    <property type="match status" value="1"/>
</dbReference>
<dbReference type="NCBIfam" id="NF003792">
    <property type="entry name" value="PRK05380.1"/>
    <property type="match status" value="1"/>
</dbReference>
<dbReference type="Proteomes" id="UP000182108">
    <property type="component" value="Unassembled WGS sequence"/>
</dbReference>
<dbReference type="InterPro" id="IPR004468">
    <property type="entry name" value="CTP_synthase"/>
</dbReference>
<dbReference type="OrthoDB" id="5287549at2"/>
<dbReference type="NCBIfam" id="TIGR00337">
    <property type="entry name" value="PyrG"/>
    <property type="match status" value="1"/>
</dbReference>
<keyword evidence="8 12" id="KW-0315">Glutamine amidotransferase</keyword>
<dbReference type="GO" id="GO:0042802">
    <property type="term" value="F:identical protein binding"/>
    <property type="evidence" value="ECO:0007669"/>
    <property type="project" value="TreeGrafter"/>
</dbReference>
<keyword evidence="9 12" id="KW-0665">Pyrimidine biosynthesis</keyword>
<dbReference type="AlphaFoldDB" id="A0A0K6IWV7"/>
<evidence type="ECO:0000313" key="15">
    <source>
        <dbReference type="EMBL" id="CUB07549.1"/>
    </source>
</evidence>
<comment type="function">
    <text evidence="11 12">Catalyzes the ATP-dependent amination of UTP to CTP with either L-glutamine or ammonia as the source of nitrogen. Regulates intracellular CTP levels through interactions with the four ribonucleotide triphosphates.</text>
</comment>
<feature type="binding site" evidence="12">
    <location>
        <position position="222"/>
    </location>
    <ligand>
        <name>UTP</name>
        <dbReference type="ChEBI" id="CHEBI:46398"/>
    </ligand>
</feature>
<dbReference type="PROSITE" id="PS51273">
    <property type="entry name" value="GATASE_TYPE_1"/>
    <property type="match status" value="1"/>
</dbReference>
<organism evidence="15 16">
    <name type="scientific">Tepidiphilus thermophilus</name>
    <dbReference type="NCBI Taxonomy" id="876478"/>
    <lineage>
        <taxon>Bacteria</taxon>
        <taxon>Pseudomonadati</taxon>
        <taxon>Pseudomonadota</taxon>
        <taxon>Hydrogenophilia</taxon>
        <taxon>Hydrogenophilales</taxon>
        <taxon>Hydrogenophilaceae</taxon>
        <taxon>Tepidiphilus</taxon>
    </lineage>
</organism>
<evidence type="ECO:0000256" key="4">
    <source>
        <dbReference type="ARBA" id="ARBA00022723"/>
    </source>
</evidence>
<feature type="active site" evidence="12">
    <location>
        <position position="516"/>
    </location>
</feature>
<keyword evidence="3 12" id="KW-0436">Ligase</keyword>
<dbReference type="GO" id="GO:0004359">
    <property type="term" value="F:glutaminase activity"/>
    <property type="evidence" value="ECO:0007669"/>
    <property type="project" value="RHEA"/>
</dbReference>
<keyword evidence="7 12" id="KW-0460">Magnesium</keyword>
<evidence type="ECO:0000256" key="1">
    <source>
        <dbReference type="ARBA" id="ARBA00005171"/>
    </source>
</evidence>
<dbReference type="GO" id="GO:0046872">
    <property type="term" value="F:metal ion binding"/>
    <property type="evidence" value="ECO:0007669"/>
    <property type="project" value="UniProtKB-KW"/>
</dbReference>
<dbReference type="GO" id="GO:0005829">
    <property type="term" value="C:cytosol"/>
    <property type="evidence" value="ECO:0007669"/>
    <property type="project" value="TreeGrafter"/>
</dbReference>
<feature type="binding site" evidence="12">
    <location>
        <position position="13"/>
    </location>
    <ligand>
        <name>UTP</name>
        <dbReference type="ChEBI" id="CHEBI:46398"/>
    </ligand>
</feature>
<dbReference type="InterPro" id="IPR017926">
    <property type="entry name" value="GATASE"/>
</dbReference>
<dbReference type="InterPro" id="IPR017456">
    <property type="entry name" value="CTP_synthase_N"/>
</dbReference>
<feature type="binding site" evidence="12">
    <location>
        <position position="402"/>
    </location>
    <ligand>
        <name>L-glutamine</name>
        <dbReference type="ChEBI" id="CHEBI:58359"/>
    </ligand>
</feature>
<proteinExistence type="inferred from homology"/>
<dbReference type="SUPFAM" id="SSF52317">
    <property type="entry name" value="Class I glutamine amidotransferase-like"/>
    <property type="match status" value="1"/>
</dbReference>
<dbReference type="InterPro" id="IPR027417">
    <property type="entry name" value="P-loop_NTPase"/>
</dbReference>
<feature type="binding site" evidence="12">
    <location>
        <position position="71"/>
    </location>
    <ligand>
        <name>Mg(2+)</name>
        <dbReference type="ChEBI" id="CHEBI:18420"/>
    </ligand>
</feature>
<feature type="binding site" evidence="12">
    <location>
        <begin position="14"/>
        <end position="19"/>
    </location>
    <ligand>
        <name>ATP</name>
        <dbReference type="ChEBI" id="CHEBI:30616"/>
    </ligand>
</feature>